<keyword evidence="4" id="KW-1185">Reference proteome</keyword>
<evidence type="ECO:0000313" key="4">
    <source>
        <dbReference type="Proteomes" id="UP001501084"/>
    </source>
</evidence>
<sequence length="240" mass="25004">MHEGDGIVESRTEFAAATAWAVSVVDGVPDTHWRAPGLGDWDLRALVGHTSRALLTVERGLAAPLEVDAVGGAEQYFARASGATAASGASVSARGVEAGTALGEDPALRFAEIAARVLGAVRDAGDPIVSTVIGGMRLSAYLRTRTFELIVHGLDICEAVRAASDTASTRTGLPDEFAEPPTAPLLSTMRLAGALAVGNGDGREVLRALTGRGELRSGYSVLARPREDRSTSAQSRDRDR</sequence>
<accession>A0ABP5MWK1</accession>
<feature type="region of interest" description="Disordered" evidence="1">
    <location>
        <begin position="220"/>
        <end position="240"/>
    </location>
</feature>
<dbReference type="InterPro" id="IPR024344">
    <property type="entry name" value="MDMPI_metal-binding"/>
</dbReference>
<dbReference type="Pfam" id="PF11716">
    <property type="entry name" value="MDMPI_N"/>
    <property type="match status" value="1"/>
</dbReference>
<reference evidence="4" key="1">
    <citation type="journal article" date="2019" name="Int. J. Syst. Evol. Microbiol.">
        <title>The Global Catalogue of Microorganisms (GCM) 10K type strain sequencing project: providing services to taxonomists for standard genome sequencing and annotation.</title>
        <authorList>
            <consortium name="The Broad Institute Genomics Platform"/>
            <consortium name="The Broad Institute Genome Sequencing Center for Infectious Disease"/>
            <person name="Wu L."/>
            <person name="Ma J."/>
        </authorList>
    </citation>
    <scope>NUCLEOTIDE SEQUENCE [LARGE SCALE GENOMIC DNA]</scope>
    <source>
        <strain evidence="4">JCM 14919</strain>
    </source>
</reference>
<name>A0ABP5MWK1_9MICO</name>
<gene>
    <name evidence="3" type="ORF">GCM10009786_13300</name>
</gene>
<dbReference type="GO" id="GO:0016853">
    <property type="term" value="F:isomerase activity"/>
    <property type="evidence" value="ECO:0007669"/>
    <property type="project" value="UniProtKB-KW"/>
</dbReference>
<feature type="compositionally biased region" description="Basic and acidic residues" evidence="1">
    <location>
        <begin position="224"/>
        <end position="240"/>
    </location>
</feature>
<evidence type="ECO:0000256" key="1">
    <source>
        <dbReference type="SAM" id="MobiDB-lite"/>
    </source>
</evidence>
<dbReference type="SUPFAM" id="SSF109854">
    <property type="entry name" value="DinB/YfiT-like putative metalloenzymes"/>
    <property type="match status" value="1"/>
</dbReference>
<organism evidence="3 4">
    <name type="scientific">Leucobacter alluvii</name>
    <dbReference type="NCBI Taxonomy" id="340321"/>
    <lineage>
        <taxon>Bacteria</taxon>
        <taxon>Bacillati</taxon>
        <taxon>Actinomycetota</taxon>
        <taxon>Actinomycetes</taxon>
        <taxon>Micrococcales</taxon>
        <taxon>Microbacteriaceae</taxon>
        <taxon>Leucobacter</taxon>
    </lineage>
</organism>
<feature type="domain" description="Mycothiol-dependent maleylpyruvate isomerase metal-binding" evidence="2">
    <location>
        <begin position="16"/>
        <end position="156"/>
    </location>
</feature>
<protein>
    <submittedName>
        <fullName evidence="3">Maleylpyruvate isomerase N-terminal domain-containing protein</fullName>
    </submittedName>
</protein>
<dbReference type="Proteomes" id="UP001501084">
    <property type="component" value="Unassembled WGS sequence"/>
</dbReference>
<evidence type="ECO:0000313" key="3">
    <source>
        <dbReference type="EMBL" id="GAA2187614.1"/>
    </source>
</evidence>
<dbReference type="InterPro" id="IPR034660">
    <property type="entry name" value="DinB/YfiT-like"/>
</dbReference>
<dbReference type="EMBL" id="BAAAOP010000005">
    <property type="protein sequence ID" value="GAA2187614.1"/>
    <property type="molecule type" value="Genomic_DNA"/>
</dbReference>
<dbReference type="Gene3D" id="1.20.120.450">
    <property type="entry name" value="dinb family like domain"/>
    <property type="match status" value="1"/>
</dbReference>
<evidence type="ECO:0000259" key="2">
    <source>
        <dbReference type="Pfam" id="PF11716"/>
    </source>
</evidence>
<keyword evidence="3" id="KW-0413">Isomerase</keyword>
<proteinExistence type="predicted"/>
<dbReference type="RefSeq" id="WP_346057805.1">
    <property type="nucleotide sequence ID" value="NZ_BAAAOP010000005.1"/>
</dbReference>
<comment type="caution">
    <text evidence="3">The sequence shown here is derived from an EMBL/GenBank/DDBJ whole genome shotgun (WGS) entry which is preliminary data.</text>
</comment>